<dbReference type="CDD" id="cd00038">
    <property type="entry name" value="CAP_ED"/>
    <property type="match status" value="1"/>
</dbReference>
<evidence type="ECO:0000313" key="7">
    <source>
        <dbReference type="Proteomes" id="UP000295063"/>
    </source>
</evidence>
<keyword evidence="7" id="KW-1185">Reference proteome</keyword>
<dbReference type="OrthoDB" id="9810708at2"/>
<dbReference type="InterPro" id="IPR000595">
    <property type="entry name" value="cNMP-bd_dom"/>
</dbReference>
<proteinExistence type="predicted"/>
<evidence type="ECO:0000259" key="4">
    <source>
        <dbReference type="PROSITE" id="PS50042"/>
    </source>
</evidence>
<comment type="caution">
    <text evidence="6">The sequence shown here is derived from an EMBL/GenBank/DDBJ whole genome shotgun (WGS) entry which is preliminary data.</text>
</comment>
<reference evidence="6 7" key="1">
    <citation type="submission" date="2019-03" db="EMBL/GenBank/DDBJ databases">
        <title>Genomic Encyclopedia of Type Strains, Phase IV (KMG-IV): sequencing the most valuable type-strain genomes for metagenomic binning, comparative biology and taxonomic classification.</title>
        <authorList>
            <person name="Goeker M."/>
        </authorList>
    </citation>
    <scope>NUCLEOTIDE SEQUENCE [LARGE SCALE GENOMIC DNA]</scope>
    <source>
        <strain evidence="6 7">DSM 15969</strain>
    </source>
</reference>
<dbReference type="GO" id="GO:0005829">
    <property type="term" value="C:cytosol"/>
    <property type="evidence" value="ECO:0007669"/>
    <property type="project" value="TreeGrafter"/>
</dbReference>
<dbReference type="Gene3D" id="2.60.120.10">
    <property type="entry name" value="Jelly Rolls"/>
    <property type="match status" value="1"/>
</dbReference>
<dbReference type="SMART" id="SM00100">
    <property type="entry name" value="cNMP"/>
    <property type="match status" value="1"/>
</dbReference>
<dbReference type="InterPro" id="IPR036388">
    <property type="entry name" value="WH-like_DNA-bd_sf"/>
</dbReference>
<sequence length="220" mass="24896">MRRIAEFQDSPLFAEIDGTKIENHLTNCSRKVFRKRETVFRPGEHRQFIYFLARGRLRVYVIHPDGQEFTVTVLEQGDVFSGHTRTFGKALEECEVVFVPIQSFRFLVLEVPHLSFRLAGVLGDSLKNTFNIIEKLAFKDVNERLSQFLAETAEQQGTQTAAGVSVNLGLNYQEIATLIGCSRQTVSAYFNGLQKQGIIQIDKKIVVIHDLNAFTATALK</sequence>
<dbReference type="InterPro" id="IPR014710">
    <property type="entry name" value="RmlC-like_jellyroll"/>
</dbReference>
<dbReference type="SUPFAM" id="SSF46785">
    <property type="entry name" value="Winged helix' DNA-binding domain"/>
    <property type="match status" value="1"/>
</dbReference>
<evidence type="ECO:0000256" key="2">
    <source>
        <dbReference type="ARBA" id="ARBA00023125"/>
    </source>
</evidence>
<protein>
    <submittedName>
        <fullName evidence="6">CRP-like cAMP-binding protein</fullName>
    </submittedName>
</protein>
<dbReference type="InterPro" id="IPR012318">
    <property type="entry name" value="HTH_CRP"/>
</dbReference>
<dbReference type="Proteomes" id="UP000295063">
    <property type="component" value="Unassembled WGS sequence"/>
</dbReference>
<keyword evidence="2" id="KW-0238">DNA-binding</keyword>
<dbReference type="InterPro" id="IPR018490">
    <property type="entry name" value="cNMP-bd_dom_sf"/>
</dbReference>
<dbReference type="GO" id="GO:0003700">
    <property type="term" value="F:DNA-binding transcription factor activity"/>
    <property type="evidence" value="ECO:0007669"/>
    <property type="project" value="TreeGrafter"/>
</dbReference>
<evidence type="ECO:0000259" key="5">
    <source>
        <dbReference type="PROSITE" id="PS51063"/>
    </source>
</evidence>
<dbReference type="SMART" id="SM00419">
    <property type="entry name" value="HTH_CRP"/>
    <property type="match status" value="1"/>
</dbReference>
<dbReference type="Gene3D" id="1.10.10.10">
    <property type="entry name" value="Winged helix-like DNA-binding domain superfamily/Winged helix DNA-binding domain"/>
    <property type="match status" value="1"/>
</dbReference>
<feature type="domain" description="HTH crp-type" evidence="5">
    <location>
        <begin position="139"/>
        <end position="212"/>
    </location>
</feature>
<keyword evidence="3" id="KW-0804">Transcription</keyword>
<dbReference type="RefSeq" id="WP_132076593.1">
    <property type="nucleotide sequence ID" value="NZ_SLUI01000003.1"/>
</dbReference>
<keyword evidence="1" id="KW-0805">Transcription regulation</keyword>
<dbReference type="PANTHER" id="PTHR24567">
    <property type="entry name" value="CRP FAMILY TRANSCRIPTIONAL REGULATORY PROTEIN"/>
    <property type="match status" value="1"/>
</dbReference>
<dbReference type="PANTHER" id="PTHR24567:SF68">
    <property type="entry name" value="DNA-BINDING TRANSCRIPTIONAL DUAL REGULATOR CRP"/>
    <property type="match status" value="1"/>
</dbReference>
<evidence type="ECO:0000256" key="3">
    <source>
        <dbReference type="ARBA" id="ARBA00023163"/>
    </source>
</evidence>
<dbReference type="EMBL" id="SLUI01000003">
    <property type="protein sequence ID" value="TCL38593.1"/>
    <property type="molecule type" value="Genomic_DNA"/>
</dbReference>
<dbReference type="Pfam" id="PF13545">
    <property type="entry name" value="HTH_Crp_2"/>
    <property type="match status" value="1"/>
</dbReference>
<dbReference type="CDD" id="cd00092">
    <property type="entry name" value="HTH_CRP"/>
    <property type="match status" value="1"/>
</dbReference>
<dbReference type="InterPro" id="IPR050397">
    <property type="entry name" value="Env_Response_Regulators"/>
</dbReference>
<dbReference type="SUPFAM" id="SSF51206">
    <property type="entry name" value="cAMP-binding domain-like"/>
    <property type="match status" value="1"/>
</dbReference>
<dbReference type="AlphaFoldDB" id="A0A4R1PZV8"/>
<dbReference type="PROSITE" id="PS50042">
    <property type="entry name" value="CNMP_BINDING_3"/>
    <property type="match status" value="1"/>
</dbReference>
<dbReference type="Pfam" id="PF00027">
    <property type="entry name" value="cNMP_binding"/>
    <property type="match status" value="1"/>
</dbReference>
<evidence type="ECO:0000313" key="6">
    <source>
        <dbReference type="EMBL" id="TCL38593.1"/>
    </source>
</evidence>
<dbReference type="GO" id="GO:0003677">
    <property type="term" value="F:DNA binding"/>
    <property type="evidence" value="ECO:0007669"/>
    <property type="project" value="UniProtKB-KW"/>
</dbReference>
<feature type="domain" description="Cyclic nucleotide-binding" evidence="4">
    <location>
        <begin position="12"/>
        <end position="81"/>
    </location>
</feature>
<accession>A0A4R1PZV8</accession>
<gene>
    <name evidence="6" type="ORF">EV210_10365</name>
</gene>
<name>A0A4R1PZV8_9FIRM</name>
<organism evidence="6 7">
    <name type="scientific">Anaerospora hongkongensis</name>
    <dbReference type="NCBI Taxonomy" id="244830"/>
    <lineage>
        <taxon>Bacteria</taxon>
        <taxon>Bacillati</taxon>
        <taxon>Bacillota</taxon>
        <taxon>Negativicutes</taxon>
        <taxon>Selenomonadales</taxon>
        <taxon>Sporomusaceae</taxon>
        <taxon>Anaerospora</taxon>
    </lineage>
</organism>
<evidence type="ECO:0000256" key="1">
    <source>
        <dbReference type="ARBA" id="ARBA00023015"/>
    </source>
</evidence>
<dbReference type="InterPro" id="IPR036390">
    <property type="entry name" value="WH_DNA-bd_sf"/>
</dbReference>
<dbReference type="PROSITE" id="PS51063">
    <property type="entry name" value="HTH_CRP_2"/>
    <property type="match status" value="1"/>
</dbReference>